<comment type="caution">
    <text evidence="3">The sequence shown here is derived from an EMBL/GenBank/DDBJ whole genome shotgun (WGS) entry which is preliminary data.</text>
</comment>
<evidence type="ECO:0000259" key="2">
    <source>
        <dbReference type="Pfam" id="PF06916"/>
    </source>
</evidence>
<evidence type="ECO:0000313" key="4">
    <source>
        <dbReference type="Proteomes" id="UP000789595"/>
    </source>
</evidence>
<accession>A0A8J2SHY8</accession>
<keyword evidence="1" id="KW-0472">Membrane</keyword>
<protein>
    <recommendedName>
        <fullName evidence="2">DUF1279 domain-containing protein</fullName>
    </recommendedName>
</protein>
<dbReference type="InterPro" id="IPR009688">
    <property type="entry name" value="FAM210A/B-like_dom"/>
</dbReference>
<gene>
    <name evidence="3" type="ORF">PECAL_1P34010</name>
</gene>
<feature type="domain" description="DUF1279" evidence="2">
    <location>
        <begin position="3"/>
        <end position="106"/>
    </location>
</feature>
<dbReference type="InterPro" id="IPR045866">
    <property type="entry name" value="FAM210A/B-like"/>
</dbReference>
<proteinExistence type="predicted"/>
<feature type="transmembrane region" description="Helical" evidence="1">
    <location>
        <begin position="12"/>
        <end position="33"/>
    </location>
</feature>
<reference evidence="3" key="1">
    <citation type="submission" date="2021-11" db="EMBL/GenBank/DDBJ databases">
        <authorList>
            <consortium name="Genoscope - CEA"/>
            <person name="William W."/>
        </authorList>
    </citation>
    <scope>NUCLEOTIDE SEQUENCE</scope>
</reference>
<dbReference type="OrthoDB" id="10253744at2759"/>
<keyword evidence="4" id="KW-1185">Reference proteome</keyword>
<keyword evidence="1" id="KW-0812">Transmembrane</keyword>
<organism evidence="3 4">
    <name type="scientific">Pelagomonas calceolata</name>
    <dbReference type="NCBI Taxonomy" id="35677"/>
    <lineage>
        <taxon>Eukaryota</taxon>
        <taxon>Sar</taxon>
        <taxon>Stramenopiles</taxon>
        <taxon>Ochrophyta</taxon>
        <taxon>Pelagophyceae</taxon>
        <taxon>Pelagomonadales</taxon>
        <taxon>Pelagomonadaceae</taxon>
        <taxon>Pelagomonas</taxon>
    </lineage>
</organism>
<feature type="transmembrane region" description="Helical" evidence="1">
    <location>
        <begin position="92"/>
        <end position="112"/>
    </location>
</feature>
<sequence>MALRALMQKYGPAAAISYSSVTLTFFSTIYATLTFGYDPSPFILEIVSHAAMAGLDLKPWMTDIGALDAAGAPTDKLRHGSTFVTTMLVTKLFVPVKLPLAAALTPAVSRALRRYGVLGKAR</sequence>
<keyword evidence="1" id="KW-1133">Transmembrane helix</keyword>
<dbReference type="GO" id="GO:0005739">
    <property type="term" value="C:mitochondrion"/>
    <property type="evidence" value="ECO:0007669"/>
    <property type="project" value="TreeGrafter"/>
</dbReference>
<evidence type="ECO:0000313" key="3">
    <source>
        <dbReference type="EMBL" id="CAH0366887.1"/>
    </source>
</evidence>
<name>A0A8J2SHY8_9STRA</name>
<dbReference type="EMBL" id="CAKKNE010000001">
    <property type="protein sequence ID" value="CAH0366887.1"/>
    <property type="molecule type" value="Genomic_DNA"/>
</dbReference>
<dbReference type="PANTHER" id="PTHR21377:SF0">
    <property type="entry name" value="PROTEIN FAM210B, MITOCHONDRIAL"/>
    <property type="match status" value="1"/>
</dbReference>
<dbReference type="AlphaFoldDB" id="A0A8J2SHY8"/>
<dbReference type="Pfam" id="PF06916">
    <property type="entry name" value="FAM210A-B_dom"/>
    <property type="match status" value="1"/>
</dbReference>
<dbReference type="PANTHER" id="PTHR21377">
    <property type="entry name" value="PROTEIN FAM210B, MITOCHONDRIAL"/>
    <property type="match status" value="1"/>
</dbReference>
<evidence type="ECO:0000256" key="1">
    <source>
        <dbReference type="SAM" id="Phobius"/>
    </source>
</evidence>
<dbReference type="Proteomes" id="UP000789595">
    <property type="component" value="Unassembled WGS sequence"/>
</dbReference>